<evidence type="ECO:0000313" key="1">
    <source>
        <dbReference type="EMBL" id="GFH24033.1"/>
    </source>
</evidence>
<dbReference type="EMBL" id="BLLF01002425">
    <property type="protein sequence ID" value="GFH24033.1"/>
    <property type="molecule type" value="Genomic_DNA"/>
</dbReference>
<sequence length="111" mass="12508">MPCGCGVGCGVGCELVRCCLQDEHPVPKVSFRSCHGRIVLSSLMFALDFDELVASGGPNMGLVMFMPILSQYYTIFNTVYHIGSCDPDRVICPIGRDRSYYWLRNWSYDRI</sequence>
<reference evidence="1 2" key="1">
    <citation type="submission" date="2020-02" db="EMBL/GenBank/DDBJ databases">
        <title>Draft genome sequence of Haematococcus lacustris strain NIES-144.</title>
        <authorList>
            <person name="Morimoto D."/>
            <person name="Nakagawa S."/>
            <person name="Yoshida T."/>
            <person name="Sawayama S."/>
        </authorList>
    </citation>
    <scope>NUCLEOTIDE SEQUENCE [LARGE SCALE GENOMIC DNA]</scope>
    <source>
        <strain evidence="1 2">NIES-144</strain>
    </source>
</reference>
<evidence type="ECO:0000313" key="2">
    <source>
        <dbReference type="Proteomes" id="UP000485058"/>
    </source>
</evidence>
<dbReference type="Proteomes" id="UP000485058">
    <property type="component" value="Unassembled WGS sequence"/>
</dbReference>
<keyword evidence="2" id="KW-1185">Reference proteome</keyword>
<accession>A0A699ZMX9</accession>
<protein>
    <submittedName>
        <fullName evidence="1">Uncharacterized protein</fullName>
    </submittedName>
</protein>
<feature type="non-terminal residue" evidence="1">
    <location>
        <position position="1"/>
    </location>
</feature>
<proteinExistence type="predicted"/>
<gene>
    <name evidence="1" type="ORF">HaLaN_21747</name>
</gene>
<dbReference type="AlphaFoldDB" id="A0A699ZMX9"/>
<name>A0A699ZMX9_HAELA</name>
<organism evidence="1 2">
    <name type="scientific">Haematococcus lacustris</name>
    <name type="common">Green alga</name>
    <name type="synonym">Haematococcus pluvialis</name>
    <dbReference type="NCBI Taxonomy" id="44745"/>
    <lineage>
        <taxon>Eukaryota</taxon>
        <taxon>Viridiplantae</taxon>
        <taxon>Chlorophyta</taxon>
        <taxon>core chlorophytes</taxon>
        <taxon>Chlorophyceae</taxon>
        <taxon>CS clade</taxon>
        <taxon>Chlamydomonadales</taxon>
        <taxon>Haematococcaceae</taxon>
        <taxon>Haematococcus</taxon>
    </lineage>
</organism>
<comment type="caution">
    <text evidence="1">The sequence shown here is derived from an EMBL/GenBank/DDBJ whole genome shotgun (WGS) entry which is preliminary data.</text>
</comment>